<accession>A0A9W4MZH1</accession>
<feature type="domain" description="Zn(2)-C6 fungal-type" evidence="8">
    <location>
        <begin position="52"/>
        <end position="82"/>
    </location>
</feature>
<evidence type="ECO:0000256" key="5">
    <source>
        <dbReference type="ARBA" id="ARBA00023163"/>
    </source>
</evidence>
<dbReference type="PANTHER" id="PTHR47338">
    <property type="entry name" value="ZN(II)2CYS6 TRANSCRIPTION FACTOR (EUROFUNG)-RELATED"/>
    <property type="match status" value="1"/>
</dbReference>
<organism evidence="9 10">
    <name type="scientific">Penicillium olsonii</name>
    <dbReference type="NCBI Taxonomy" id="99116"/>
    <lineage>
        <taxon>Eukaryota</taxon>
        <taxon>Fungi</taxon>
        <taxon>Dikarya</taxon>
        <taxon>Ascomycota</taxon>
        <taxon>Pezizomycotina</taxon>
        <taxon>Eurotiomycetes</taxon>
        <taxon>Eurotiomycetidae</taxon>
        <taxon>Eurotiales</taxon>
        <taxon>Aspergillaceae</taxon>
        <taxon>Penicillium</taxon>
    </lineage>
</organism>
<dbReference type="GO" id="GO:0005634">
    <property type="term" value="C:nucleus"/>
    <property type="evidence" value="ECO:0007669"/>
    <property type="project" value="UniProtKB-SubCell"/>
</dbReference>
<dbReference type="CDD" id="cd00067">
    <property type="entry name" value="GAL4"/>
    <property type="match status" value="1"/>
</dbReference>
<keyword evidence="10" id="KW-1185">Reference proteome</keyword>
<dbReference type="InterPro" id="IPR036864">
    <property type="entry name" value="Zn2-C6_fun-type_DNA-bd_sf"/>
</dbReference>
<evidence type="ECO:0000313" key="9">
    <source>
        <dbReference type="EMBL" id="CAG8236095.1"/>
    </source>
</evidence>
<dbReference type="Pfam" id="PF00172">
    <property type="entry name" value="Zn_clus"/>
    <property type="match status" value="1"/>
</dbReference>
<sequence length="910" mass="100238">MAAPSEFGPDAFLYPTESGAPQMGFEFAENGAPADGTGTGESNFVPRPKRIACVVCRRRKLRCDGRRPSCGTCSRLGHECAYDEVRKKSGPKRGYVKQLEARLAQVETLLKGQDPDPNQRPSPPQPLDNAFTAPISDESMLALPDLSDLGELGGFGGNMDTSFQAQTAPSAGQQGQLLFPPPQHTTPSGNSQWDLISLGLEEPLPSQDVIDELDTLFFEKIYPMMPIIHRPRYYAALDLAPNMRPPVCLRYIMWCHAASVSDKYFFLHDHFYHRARKYAERDEMKGFGENIVSLAYCQTWVLIGTYEFRMIYFPRAWLSVGKAARLALMLGLNRLDGAGLDVKQSILPPRDWTEREERRRVFWGTFATDRYASVGTGWPVLIDEHDIMTNLPASEESFLKSKPQRTLRLSDVVNGEGASSLAPFACVMVLTSLFGRNLVHIHRPQPHDNDHDLNGEFWKRHRSHDNILLHLALSLPDHLRLPSGMSDVNVIFANMSIHTSTICLHQAAIFKAEKNKMPNQISTESKRRCLVAANQISSIMKMISHVDLTSVGSCDPSDVAPADEFQLNPFMSFCLYIAARVFVQYLKSRPEDSSVQSSLQFLVSALNAMKGKNPLTESFLVQLDVDLDGTGIRALDDRSVSKNAAHSMLSYCNDKLECPPISSVCQTQGGPAEEPSQCSANRPTHQVDNPAGASMSLPSRHKESGIQSARGPPFNSDGNQHPFDQTSTQNIEQTGPGTIVDMDLDFSPDFGNLSDRNNPPSDHPTPSTLNSSSNTSYSLTGGDDAPPGTKKHKSANYPNPGSGLSFEKPNSMHIPPENTNFQAAGMNSMGTRYYSSSSESPVLPTESSSFSVPPAWVVPGQMPQMNDQDMGALNMETFSESQWAQILGTQIMGDTPTPGANTGWDNWRPS</sequence>
<evidence type="ECO:0000256" key="4">
    <source>
        <dbReference type="ARBA" id="ARBA00023125"/>
    </source>
</evidence>
<dbReference type="Gene3D" id="4.10.240.10">
    <property type="entry name" value="Zn(2)-C6 fungal-type DNA-binding domain"/>
    <property type="match status" value="1"/>
</dbReference>
<dbReference type="SMART" id="SM00066">
    <property type="entry name" value="GAL4"/>
    <property type="match status" value="1"/>
</dbReference>
<dbReference type="CDD" id="cd12148">
    <property type="entry name" value="fungal_TF_MHR"/>
    <property type="match status" value="1"/>
</dbReference>
<evidence type="ECO:0000256" key="2">
    <source>
        <dbReference type="ARBA" id="ARBA00022723"/>
    </source>
</evidence>
<dbReference type="SUPFAM" id="SSF57701">
    <property type="entry name" value="Zn2/Cys6 DNA-binding domain"/>
    <property type="match status" value="1"/>
</dbReference>
<reference evidence="9" key="1">
    <citation type="submission" date="2021-07" db="EMBL/GenBank/DDBJ databases">
        <authorList>
            <person name="Branca A.L. A."/>
        </authorList>
    </citation>
    <scope>NUCLEOTIDE SEQUENCE</scope>
</reference>
<feature type="compositionally biased region" description="Polar residues" evidence="7">
    <location>
        <begin position="159"/>
        <end position="171"/>
    </location>
</feature>
<keyword evidence="6" id="KW-0539">Nucleus</keyword>
<dbReference type="PROSITE" id="PS00463">
    <property type="entry name" value="ZN2_CY6_FUNGAL_1"/>
    <property type="match status" value="1"/>
</dbReference>
<keyword evidence="4" id="KW-0238">DNA-binding</keyword>
<gene>
    <name evidence="9" type="ORF">POLS_LOCUS8442</name>
</gene>
<evidence type="ECO:0000256" key="7">
    <source>
        <dbReference type="SAM" id="MobiDB-lite"/>
    </source>
</evidence>
<name>A0A9W4MZH1_PENOL</name>
<dbReference type="PANTHER" id="PTHR47338:SF10">
    <property type="entry name" value="TRANSCRIPTION FACTOR DOMAIN-CONTAINING PROTEIN-RELATED"/>
    <property type="match status" value="1"/>
</dbReference>
<evidence type="ECO:0000313" key="10">
    <source>
        <dbReference type="Proteomes" id="UP001153618"/>
    </source>
</evidence>
<evidence type="ECO:0000256" key="3">
    <source>
        <dbReference type="ARBA" id="ARBA00023015"/>
    </source>
</evidence>
<proteinExistence type="predicted"/>
<dbReference type="GO" id="GO:0008270">
    <property type="term" value="F:zinc ion binding"/>
    <property type="evidence" value="ECO:0007669"/>
    <property type="project" value="InterPro"/>
</dbReference>
<dbReference type="Proteomes" id="UP001153618">
    <property type="component" value="Unassembled WGS sequence"/>
</dbReference>
<evidence type="ECO:0000256" key="1">
    <source>
        <dbReference type="ARBA" id="ARBA00004123"/>
    </source>
</evidence>
<comment type="caution">
    <text evidence="9">The sequence shown here is derived from an EMBL/GenBank/DDBJ whole genome shotgun (WGS) entry which is preliminary data.</text>
</comment>
<dbReference type="InterPro" id="IPR001138">
    <property type="entry name" value="Zn2Cys6_DnaBD"/>
</dbReference>
<dbReference type="GO" id="GO:0006351">
    <property type="term" value="P:DNA-templated transcription"/>
    <property type="evidence" value="ECO:0007669"/>
    <property type="project" value="InterPro"/>
</dbReference>
<dbReference type="GO" id="GO:0000981">
    <property type="term" value="F:DNA-binding transcription factor activity, RNA polymerase II-specific"/>
    <property type="evidence" value="ECO:0007669"/>
    <property type="project" value="InterPro"/>
</dbReference>
<dbReference type="InterPro" id="IPR007219">
    <property type="entry name" value="XnlR_reg_dom"/>
</dbReference>
<feature type="region of interest" description="Disordered" evidence="7">
    <location>
        <begin position="157"/>
        <end position="189"/>
    </location>
</feature>
<dbReference type="OrthoDB" id="5600212at2759"/>
<feature type="region of interest" description="Disordered" evidence="7">
    <location>
        <begin position="665"/>
        <end position="808"/>
    </location>
</feature>
<evidence type="ECO:0000259" key="8">
    <source>
        <dbReference type="PROSITE" id="PS50048"/>
    </source>
</evidence>
<feature type="compositionally biased region" description="Polar residues" evidence="7">
    <location>
        <begin position="716"/>
        <end position="736"/>
    </location>
</feature>
<keyword evidence="5" id="KW-0804">Transcription</keyword>
<dbReference type="PROSITE" id="PS50048">
    <property type="entry name" value="ZN2_CY6_FUNGAL_2"/>
    <property type="match status" value="1"/>
</dbReference>
<dbReference type="AlphaFoldDB" id="A0A9W4MZH1"/>
<protein>
    <recommendedName>
        <fullName evidence="8">Zn(2)-C6 fungal-type domain-containing protein</fullName>
    </recommendedName>
</protein>
<evidence type="ECO:0000256" key="6">
    <source>
        <dbReference type="ARBA" id="ARBA00023242"/>
    </source>
</evidence>
<feature type="region of interest" description="Disordered" evidence="7">
    <location>
        <begin position="1"/>
        <end position="43"/>
    </location>
</feature>
<comment type="subcellular location">
    <subcellularLocation>
        <location evidence="1">Nucleus</location>
    </subcellularLocation>
</comment>
<feature type="region of interest" description="Disordered" evidence="7">
    <location>
        <begin position="110"/>
        <end position="132"/>
    </location>
</feature>
<dbReference type="EMBL" id="CAJVOS010000060">
    <property type="protein sequence ID" value="CAG8236095.1"/>
    <property type="molecule type" value="Genomic_DNA"/>
</dbReference>
<keyword evidence="3" id="KW-0805">Transcription regulation</keyword>
<feature type="compositionally biased region" description="Polar residues" evidence="7">
    <location>
        <begin position="676"/>
        <end position="687"/>
    </location>
</feature>
<dbReference type="SMART" id="SM00906">
    <property type="entry name" value="Fungal_trans"/>
    <property type="match status" value="1"/>
</dbReference>
<dbReference type="GO" id="GO:0003677">
    <property type="term" value="F:DNA binding"/>
    <property type="evidence" value="ECO:0007669"/>
    <property type="project" value="UniProtKB-KW"/>
</dbReference>
<dbReference type="InterPro" id="IPR050815">
    <property type="entry name" value="TF_fung"/>
</dbReference>
<feature type="compositionally biased region" description="Low complexity" evidence="7">
    <location>
        <begin position="764"/>
        <end position="780"/>
    </location>
</feature>
<dbReference type="Pfam" id="PF04082">
    <property type="entry name" value="Fungal_trans"/>
    <property type="match status" value="1"/>
</dbReference>
<keyword evidence="2" id="KW-0479">Metal-binding</keyword>